<reference evidence="2 3" key="1">
    <citation type="submission" date="2018-06" db="EMBL/GenBank/DDBJ databases">
        <title>A transcriptomic atlas of mushroom development highlights an independent origin of complex multicellularity.</title>
        <authorList>
            <consortium name="DOE Joint Genome Institute"/>
            <person name="Krizsan K."/>
            <person name="Almasi E."/>
            <person name="Merenyi Z."/>
            <person name="Sahu N."/>
            <person name="Viragh M."/>
            <person name="Koszo T."/>
            <person name="Mondo S."/>
            <person name="Kiss B."/>
            <person name="Balint B."/>
            <person name="Kues U."/>
            <person name="Barry K."/>
            <person name="Hegedus J.C."/>
            <person name="Henrissat B."/>
            <person name="Johnson J."/>
            <person name="Lipzen A."/>
            <person name="Ohm R."/>
            <person name="Nagy I."/>
            <person name="Pangilinan J."/>
            <person name="Yan J."/>
            <person name="Xiong Y."/>
            <person name="Grigoriev I.V."/>
            <person name="Hibbett D.S."/>
            <person name="Nagy L.G."/>
        </authorList>
    </citation>
    <scope>NUCLEOTIDE SEQUENCE [LARGE SCALE GENOMIC DNA]</scope>
    <source>
        <strain evidence="2 3">SZMC22713</strain>
    </source>
</reference>
<feature type="compositionally biased region" description="Basic residues" evidence="1">
    <location>
        <begin position="174"/>
        <end position="187"/>
    </location>
</feature>
<dbReference type="Proteomes" id="UP000294933">
    <property type="component" value="Unassembled WGS sequence"/>
</dbReference>
<accession>A0A4Y7PRN0</accession>
<dbReference type="VEuPathDB" id="FungiDB:BD410DRAFT_509058"/>
<feature type="region of interest" description="Disordered" evidence="1">
    <location>
        <begin position="165"/>
        <end position="188"/>
    </location>
</feature>
<evidence type="ECO:0000313" key="2">
    <source>
        <dbReference type="EMBL" id="TDL18087.1"/>
    </source>
</evidence>
<dbReference type="AlphaFoldDB" id="A0A4Y7PRN0"/>
<keyword evidence="3" id="KW-1185">Reference proteome</keyword>
<name>A0A4Y7PRN0_9AGAM</name>
<protein>
    <submittedName>
        <fullName evidence="2">Uncharacterized protein</fullName>
    </submittedName>
</protein>
<evidence type="ECO:0000313" key="3">
    <source>
        <dbReference type="Proteomes" id="UP000294933"/>
    </source>
</evidence>
<proteinExistence type="predicted"/>
<evidence type="ECO:0000256" key="1">
    <source>
        <dbReference type="SAM" id="MobiDB-lite"/>
    </source>
</evidence>
<dbReference type="EMBL" id="ML170212">
    <property type="protein sequence ID" value="TDL18087.1"/>
    <property type="molecule type" value="Genomic_DNA"/>
</dbReference>
<organism evidence="2 3">
    <name type="scientific">Rickenella mellea</name>
    <dbReference type="NCBI Taxonomy" id="50990"/>
    <lineage>
        <taxon>Eukaryota</taxon>
        <taxon>Fungi</taxon>
        <taxon>Dikarya</taxon>
        <taxon>Basidiomycota</taxon>
        <taxon>Agaricomycotina</taxon>
        <taxon>Agaricomycetes</taxon>
        <taxon>Hymenochaetales</taxon>
        <taxon>Rickenellaceae</taxon>
        <taxon>Rickenella</taxon>
    </lineage>
</organism>
<sequence>MPMRRHRNAMAISNLIEPMSQPPSSRGGIPNWNEVPFWGSNSSANAFEPPSWLSLPKKSRAVSESTTMTSGSGLSADSTIDADALEEEETEFVPGFTVVDGLVRPIKRKTPSSQVHVLSSFACALDNGSNQPNSGPPPSSAAPIDHCPSKRVEILIAQPTSTETALPCSTSTARRPRPKPSKRHIHFPHSPLKGYLRKGYRDPKRLAIANKYRRISWKCPHPRCKYVQHTRKFPDLVRHTQTHKLYKKFKWACVGIVGGLFSNTLLRL</sequence>
<gene>
    <name evidence="2" type="ORF">BD410DRAFT_509058</name>
</gene>